<proteinExistence type="predicted"/>
<sequence length="234" mass="26801">MATMSDDWNWWWGAWRNRIRCGSCRALVDLNDPCPICGADYSKVEPVEVIIDGSPVTVSPALQGALDWSPYVMLKLMHQEWLRPLSEEDWVLPEASQPSPRLVIVLVFWTYFEALMDRYFEAVTSELPRAVATDLLARYSGIGVRLDRLHRVFFNARYGEDLDRLGFTAIRVHLELLQKRRNAFVHGDPAAISDELVEDTVRLLPQFHEAWFKRLTSAAPSALNSSQSPSKRRV</sequence>
<dbReference type="AlphaFoldDB" id="A0A1E2S3E6"/>
<evidence type="ECO:0000313" key="2">
    <source>
        <dbReference type="Proteomes" id="UP000095087"/>
    </source>
</evidence>
<protein>
    <submittedName>
        <fullName evidence="1">Uncharacterized protein</fullName>
    </submittedName>
</protein>
<accession>A0A1E2S3E6</accession>
<dbReference type="RefSeq" id="WP_141693827.1">
    <property type="nucleotide sequence ID" value="NZ_MASI01000001.1"/>
</dbReference>
<dbReference type="STRING" id="1177755.A7A08_00795"/>
<name>A0A1E2S3E6_9HYPH</name>
<dbReference type="Proteomes" id="UP000095087">
    <property type="component" value="Unassembled WGS sequence"/>
</dbReference>
<comment type="caution">
    <text evidence="1">The sequence shown here is derived from an EMBL/GenBank/DDBJ whole genome shotgun (WGS) entry which is preliminary data.</text>
</comment>
<organism evidence="1 2">
    <name type="scientific">Methyloligella halotolerans</name>
    <dbReference type="NCBI Taxonomy" id="1177755"/>
    <lineage>
        <taxon>Bacteria</taxon>
        <taxon>Pseudomonadati</taxon>
        <taxon>Pseudomonadota</taxon>
        <taxon>Alphaproteobacteria</taxon>
        <taxon>Hyphomicrobiales</taxon>
        <taxon>Hyphomicrobiaceae</taxon>
        <taxon>Methyloligella</taxon>
    </lineage>
</organism>
<evidence type="ECO:0000313" key="1">
    <source>
        <dbReference type="EMBL" id="ODA68961.1"/>
    </source>
</evidence>
<reference evidence="1 2" key="1">
    <citation type="submission" date="2016-07" db="EMBL/GenBank/DDBJ databases">
        <title>Draft genome sequence of Methyloligella halotolerans C2T (VKM B-2706T=CCUG 61687T=DSM 25045T), a halotolerant polyhydroxybutyrate accumulating methylotroph.</title>
        <authorList>
            <person name="Vasilenko O.V."/>
            <person name="Doronina N.V."/>
            <person name="Poroshina M.N."/>
            <person name="Tarlachkov S.V."/>
            <person name="Trotsenko Y.A."/>
        </authorList>
    </citation>
    <scope>NUCLEOTIDE SEQUENCE [LARGE SCALE GENOMIC DNA]</scope>
    <source>
        <strain evidence="1 2">VKM B-2706</strain>
    </source>
</reference>
<dbReference type="EMBL" id="MASI01000001">
    <property type="protein sequence ID" value="ODA68961.1"/>
    <property type="molecule type" value="Genomic_DNA"/>
</dbReference>
<dbReference type="OrthoDB" id="8253702at2"/>
<gene>
    <name evidence="1" type="ORF">A7A08_00795</name>
</gene>
<keyword evidence="2" id="KW-1185">Reference proteome</keyword>